<name>A0ABS8STJ2_DATST</name>
<accession>A0ABS8STJ2</accession>
<dbReference type="EMBL" id="JACEIK010000779">
    <property type="protein sequence ID" value="MCD7462100.1"/>
    <property type="molecule type" value="Genomic_DNA"/>
</dbReference>
<dbReference type="Proteomes" id="UP000823775">
    <property type="component" value="Unassembled WGS sequence"/>
</dbReference>
<comment type="caution">
    <text evidence="1">The sequence shown here is derived from an EMBL/GenBank/DDBJ whole genome shotgun (WGS) entry which is preliminary data.</text>
</comment>
<proteinExistence type="predicted"/>
<evidence type="ECO:0000313" key="1">
    <source>
        <dbReference type="EMBL" id="MCD7462100.1"/>
    </source>
</evidence>
<reference evidence="1 2" key="1">
    <citation type="journal article" date="2021" name="BMC Genomics">
        <title>Datura genome reveals duplications of psychoactive alkaloid biosynthetic genes and high mutation rate following tissue culture.</title>
        <authorList>
            <person name="Rajewski A."/>
            <person name="Carter-House D."/>
            <person name="Stajich J."/>
            <person name="Litt A."/>
        </authorList>
    </citation>
    <scope>NUCLEOTIDE SEQUENCE [LARGE SCALE GENOMIC DNA]</scope>
    <source>
        <strain evidence="1">AR-01</strain>
    </source>
</reference>
<protein>
    <submittedName>
        <fullName evidence="1">Uncharacterized protein</fullName>
    </submittedName>
</protein>
<sequence>MQHDDEKVIQNMDFSMGGFLQELQSSHLEEKLDQLEIDAEIEKVTLELQRKIHQINIEDSSESEMEDVKKEACFKMERLRPHSNNFSALYLVNDMKIEATESMEDFG</sequence>
<gene>
    <name evidence="1" type="ORF">HAX54_047764</name>
</gene>
<evidence type="ECO:0000313" key="2">
    <source>
        <dbReference type="Proteomes" id="UP000823775"/>
    </source>
</evidence>
<organism evidence="1 2">
    <name type="scientific">Datura stramonium</name>
    <name type="common">Jimsonweed</name>
    <name type="synonym">Common thornapple</name>
    <dbReference type="NCBI Taxonomy" id="4076"/>
    <lineage>
        <taxon>Eukaryota</taxon>
        <taxon>Viridiplantae</taxon>
        <taxon>Streptophyta</taxon>
        <taxon>Embryophyta</taxon>
        <taxon>Tracheophyta</taxon>
        <taxon>Spermatophyta</taxon>
        <taxon>Magnoliopsida</taxon>
        <taxon>eudicotyledons</taxon>
        <taxon>Gunneridae</taxon>
        <taxon>Pentapetalae</taxon>
        <taxon>asterids</taxon>
        <taxon>lamiids</taxon>
        <taxon>Solanales</taxon>
        <taxon>Solanaceae</taxon>
        <taxon>Solanoideae</taxon>
        <taxon>Datureae</taxon>
        <taxon>Datura</taxon>
    </lineage>
</organism>
<keyword evidence="2" id="KW-1185">Reference proteome</keyword>